<dbReference type="InterPro" id="IPR016181">
    <property type="entry name" value="Acyl_CoA_acyltransferase"/>
</dbReference>
<feature type="domain" description="N-acetyltransferase" evidence="1">
    <location>
        <begin position="13"/>
        <end position="164"/>
    </location>
</feature>
<organism evidence="2 3">
    <name type="scientific">Bifidobacterium boum</name>
    <dbReference type="NCBI Taxonomy" id="78343"/>
    <lineage>
        <taxon>Bacteria</taxon>
        <taxon>Bacillati</taxon>
        <taxon>Actinomycetota</taxon>
        <taxon>Actinomycetes</taxon>
        <taxon>Bifidobacteriales</taxon>
        <taxon>Bifidobacteriaceae</taxon>
        <taxon>Bifidobacterium</taxon>
    </lineage>
</organism>
<dbReference type="PROSITE" id="PS51186">
    <property type="entry name" value="GNAT"/>
    <property type="match status" value="1"/>
</dbReference>
<comment type="caution">
    <text evidence="2">The sequence shown here is derived from an EMBL/GenBank/DDBJ whole genome shotgun (WGS) entry which is preliminary data.</text>
</comment>
<reference evidence="2 3" key="1">
    <citation type="submission" date="2014-03" db="EMBL/GenBank/DDBJ databases">
        <title>Genomics of Bifidobacteria.</title>
        <authorList>
            <person name="Ventura M."/>
            <person name="Milani C."/>
            <person name="Lugli G.A."/>
        </authorList>
    </citation>
    <scope>NUCLEOTIDE SEQUENCE [LARGE SCALE GENOMIC DNA]</scope>
    <source>
        <strain evidence="2 3">LMG 10736</strain>
    </source>
</reference>
<keyword evidence="2" id="KW-0808">Transferase</keyword>
<dbReference type="InterPro" id="IPR052777">
    <property type="entry name" value="Acetyltransferase_Enz"/>
</dbReference>
<name>A0A086ZPE6_9BIFI</name>
<dbReference type="CDD" id="cd04301">
    <property type="entry name" value="NAT_SF"/>
    <property type="match status" value="1"/>
</dbReference>
<proteinExistence type="predicted"/>
<dbReference type="InterPro" id="IPR000182">
    <property type="entry name" value="GNAT_dom"/>
</dbReference>
<dbReference type="Proteomes" id="UP000029093">
    <property type="component" value="Unassembled WGS sequence"/>
</dbReference>
<sequence>MASGKNMAMKKSVTIKDGKDYISQVRELIIEYTKRLNRDLAFQNIEEELKNPAEKYTAPQGELLVAVDETDRVIGMVAYHRHNAERCEMKRLYVKPEARGMHLGESLVAEIIDHAKQAGYKEMVLDTIVPLKAAIGLYKKNGFEECEPYYHNPMADVIYMKKEL</sequence>
<dbReference type="Gene3D" id="3.40.630.30">
    <property type="match status" value="1"/>
</dbReference>
<dbReference type="SUPFAM" id="SSF55729">
    <property type="entry name" value="Acyl-CoA N-acyltransferases (Nat)"/>
    <property type="match status" value="1"/>
</dbReference>
<keyword evidence="3" id="KW-1185">Reference proteome</keyword>
<protein>
    <submittedName>
        <fullName evidence="2">Acetyltransferase, GNAT family</fullName>
    </submittedName>
</protein>
<accession>A0A086ZPE6</accession>
<evidence type="ECO:0000313" key="3">
    <source>
        <dbReference type="Proteomes" id="UP000029093"/>
    </source>
</evidence>
<evidence type="ECO:0000313" key="2">
    <source>
        <dbReference type="EMBL" id="KFI48396.1"/>
    </source>
</evidence>
<dbReference type="PANTHER" id="PTHR43305:SF1">
    <property type="entry name" value="FAMILY N-ACETYLTRANSFERASE, PUTATIVE (AFU_ORTHOLOGUE AFUA_2G01380)-RELATED"/>
    <property type="match status" value="1"/>
</dbReference>
<dbReference type="EMBL" id="JGYQ01000007">
    <property type="protein sequence ID" value="KFI48396.1"/>
    <property type="molecule type" value="Genomic_DNA"/>
</dbReference>
<dbReference type="AlphaFoldDB" id="A0A086ZPE6"/>
<dbReference type="GO" id="GO:0016747">
    <property type="term" value="F:acyltransferase activity, transferring groups other than amino-acyl groups"/>
    <property type="evidence" value="ECO:0007669"/>
    <property type="project" value="InterPro"/>
</dbReference>
<evidence type="ECO:0000259" key="1">
    <source>
        <dbReference type="PROSITE" id="PS51186"/>
    </source>
</evidence>
<dbReference type="PANTHER" id="PTHR43305">
    <property type="entry name" value="FAMILY N-ACETYLTRANSFERASE, PUTATIVE (AFU_ORTHOLOGUE AFUA_2G01380)-RELATED"/>
    <property type="match status" value="1"/>
</dbReference>
<gene>
    <name evidence="2" type="ORF">BBOU_0526</name>
</gene>
<dbReference type="Pfam" id="PF00583">
    <property type="entry name" value="Acetyltransf_1"/>
    <property type="match status" value="1"/>
</dbReference>